<protein>
    <recommendedName>
        <fullName evidence="2">Nephrocystin 3-like N-terminal domain-containing protein</fullName>
    </recommendedName>
</protein>
<dbReference type="PANTHER" id="PTHR10039:SF9">
    <property type="entry name" value="NACHT DOMAIN PROTEIN (AFU_ORTHOLOGUE AFUA_2G01760)"/>
    <property type="match status" value="1"/>
</dbReference>
<reference evidence="3" key="2">
    <citation type="journal article" date="2023" name="IMA Fungus">
        <title>Comparative genomic study of the Penicillium genus elucidates a diverse pangenome and 15 lateral gene transfer events.</title>
        <authorList>
            <person name="Petersen C."/>
            <person name="Sorensen T."/>
            <person name="Nielsen M.R."/>
            <person name="Sondergaard T.E."/>
            <person name="Sorensen J.L."/>
            <person name="Fitzpatrick D.A."/>
            <person name="Frisvad J.C."/>
            <person name="Nielsen K.L."/>
        </authorList>
    </citation>
    <scope>NUCLEOTIDE SEQUENCE</scope>
    <source>
        <strain evidence="3">IBT 30728</strain>
    </source>
</reference>
<dbReference type="GeneID" id="81625094"/>
<keyword evidence="4" id="KW-1185">Reference proteome</keyword>
<keyword evidence="1" id="KW-0677">Repeat</keyword>
<dbReference type="PANTHER" id="PTHR10039">
    <property type="entry name" value="AMELOGENIN"/>
    <property type="match status" value="1"/>
</dbReference>
<feature type="domain" description="Nephrocystin 3-like N-terminal" evidence="2">
    <location>
        <begin position="326"/>
        <end position="468"/>
    </location>
</feature>
<dbReference type="EMBL" id="JAPWDQ010000005">
    <property type="protein sequence ID" value="KAJ5485255.1"/>
    <property type="molecule type" value="Genomic_DNA"/>
</dbReference>
<reference evidence="3" key="1">
    <citation type="submission" date="2022-12" db="EMBL/GenBank/DDBJ databases">
        <authorList>
            <person name="Petersen C."/>
        </authorList>
    </citation>
    <scope>NUCLEOTIDE SEQUENCE</scope>
    <source>
        <strain evidence="3">IBT 30728</strain>
    </source>
</reference>
<evidence type="ECO:0000256" key="1">
    <source>
        <dbReference type="ARBA" id="ARBA00022737"/>
    </source>
</evidence>
<dbReference type="SUPFAM" id="SSF52540">
    <property type="entry name" value="P-loop containing nucleoside triphosphate hydrolases"/>
    <property type="match status" value="1"/>
</dbReference>
<comment type="caution">
    <text evidence="3">The sequence shown here is derived from an EMBL/GenBank/DDBJ whole genome shotgun (WGS) entry which is preliminary data.</text>
</comment>
<name>A0A9W9X6H2_9EURO</name>
<proteinExistence type="predicted"/>
<dbReference type="Proteomes" id="UP001148312">
    <property type="component" value="Unassembled WGS sequence"/>
</dbReference>
<dbReference type="RefSeq" id="XP_056790039.1">
    <property type="nucleotide sequence ID" value="XM_056934845.1"/>
</dbReference>
<accession>A0A9W9X6H2</accession>
<dbReference type="InterPro" id="IPR027417">
    <property type="entry name" value="P-loop_NTPase"/>
</dbReference>
<feature type="non-terminal residue" evidence="3">
    <location>
        <position position="2068"/>
    </location>
</feature>
<evidence type="ECO:0000313" key="4">
    <source>
        <dbReference type="Proteomes" id="UP001148312"/>
    </source>
</evidence>
<evidence type="ECO:0000313" key="3">
    <source>
        <dbReference type="EMBL" id="KAJ5485255.1"/>
    </source>
</evidence>
<dbReference type="Gene3D" id="3.40.50.300">
    <property type="entry name" value="P-loop containing nucleotide triphosphate hydrolases"/>
    <property type="match status" value="1"/>
</dbReference>
<gene>
    <name evidence="3" type="ORF">N7539_005243</name>
</gene>
<evidence type="ECO:0000259" key="2">
    <source>
        <dbReference type="Pfam" id="PF24883"/>
    </source>
</evidence>
<dbReference type="Pfam" id="PF24883">
    <property type="entry name" value="NPHP3_N"/>
    <property type="match status" value="1"/>
</dbReference>
<organism evidence="3 4">
    <name type="scientific">Penicillium diatomitis</name>
    <dbReference type="NCBI Taxonomy" id="2819901"/>
    <lineage>
        <taxon>Eukaryota</taxon>
        <taxon>Fungi</taxon>
        <taxon>Dikarya</taxon>
        <taxon>Ascomycota</taxon>
        <taxon>Pezizomycotina</taxon>
        <taxon>Eurotiomycetes</taxon>
        <taxon>Eurotiomycetidae</taxon>
        <taxon>Eurotiales</taxon>
        <taxon>Aspergillaceae</taxon>
        <taxon>Penicillium</taxon>
    </lineage>
</organism>
<dbReference type="InterPro" id="IPR056884">
    <property type="entry name" value="NPHP3-like_N"/>
</dbReference>
<sequence length="2068" mass="234427">LSSRRDGSWHYLPLPGNMSSSFFANRPANSRQVSSFSATFDDSVSQNGRSARRENGLARRYNGVGSSNITNVVQALHRRSGNELGNSASSLLLNTSYHSIVDWIRVERMNHLPPEGSSYDKVLSWAQLFIDRLHSFDNGIRDFAGDSYLAAQLSYGYCAMLLELGKDNAPALMISFGFFYSTSSALVNLLERTELFAVSQEIKEQLILALSDLVTLVASVSTYYHKAIRGLTTASVSVNIYDTFPSQIQSFRDRCKKITEAMWRHQLVKENIDSEHVTIVNELRSWLAPEDRVLTHLVENTSQLALEREEMTCLWLGPYLARFLKSDCQKLSLYGAPGSGKSVLASVIVDRLQEHVGGVIYNTIFVPINARVPVQTTPIAIAKTILSQLFEKRIGNIQLLNILRDAFDRARTTFSLPEYEDILWNSLERALSASLRGAKELVLVIDGLDEATCGETALLERLTTATASAAGVRLITLGSEKPSTKDKAMGISVTESRIADDIAAVARKSFEKCRVFHELGEMEQETIVDQITEASHGSFLWAKLAVKRICHETSLEALHKMTDFMINGKWGVADFVTHVLASTDISEESRLMLLWLATAERPLTLKELTTLALVHVDKQIISDRKIDTLANLKPFTSLVTIQDAQVSLRHGLIRVAVLDAYAKGKLLSTVKDRHADLLTRLLIYIKATVIEQHDPSMTGLDRHDVNMLVQKHTLLDFCVRYWPHHLRNTKGYSNGGEALAAKEFGKQFPANVTLLLLQSSLWQSISTPTLLTYLTIVNGMNRHILTPDHKVSLQSMIFLALLRRDMRQFSEAASLLYEVAVASRKLLGIKHIITLQISSIFLDLTVDQITSTKTEIMKRREEILYLLVECYQIHYGSSSEKVVATLRILLDHHRLLKEDIRIREIEAKIKVITGGRYEDTDSDGHGNLHVHLRGRRASSEGGALFTLDTELDEYLSEAFDFEALLLKAQTYVAQGHFVEAERVYVEIWQRSSMECRVQISEYWEQIKLKSVTVYSRFLQSQKRESEATSILSSVWEEYRSTNFSVTESTSVHFREIAMIMATVGLSTTALSIYKHCAQYYKSVNKTESAEYKEISKSIEYTSQQVVHQASSSSTVVSETVLEEIVFEASTSINTINESSFTATYTLVELYVAQHRWRDATRVVKKVLHGLWPSLFAPSIEDVLLPSKHIEKCVELAERLCQCYHYRRRFSREEGIRLRVFRAVRATKPVDDKTRERVSTGLLLYYEESCQLDLVISTRQEILDDYVAHYGPEHPIVIKALWTLAELTRPRPISIEYYQRLIRAMNKDSPHCQQDALEPLIIVLTELWNQSRYSDAVSYYALLFGTFLHDHKRSAKFQSADFVHETFSRYTYCLRHVRVEYSEIHKVSVDYHSKVKTIFGATALITVKATLSLARVCQESKRFEADAIALYEELLAMKVAEFDREEVIAILDGLYEEQTTTITSKTETMSSTQIERFSKVMRKRMTTVRETHGWAHEESLTKLKEIVTFHSKYSESSEVVLTELKESTVQILQTESSSTRLVAAASTIAEGYITTKQVAKATEITQELYRQVVMKETKNVKVFNFDLTAKGRQSLIFLAQLELSLLQHKKTITEVLAILTAEYVYFEDFRSCIRAKSSSFHTVSLSASRLYHFLLSNNRQEAATRVFDDYTAYFIANEGKRTKLVETKLVKVFLSTILDHLQNHKSTNFIRSVGIASTHRVVDLLQKKDYDCACDLAFASFKYISAHDEYRSAAIVKFVLSLGINITGRTASLRPDHNTQKKLIGVSSVIVQDVLRVVGDLKISLAHVNLEYLNILISVLGEQKDYKNLSWVLSGLWNSRNQQPDWSPAVTLQLARRYILARYLAGDVLKASRLAEDIVYNCRRVNGARHQSTLEMSTLLSQLYAGIAQRYQAEKGGQHMAYKYYKKIASVHETLLRTFVDPFHGDVEGGIDGNMSMDGSSYGIEIGDSQMQSSISDVEQVRQHMQLLKLAVQRLGDWPKDFAEYQRLNDDLVDEFGDELSGVERVEKWDVKKFGAGKASGDEDQLKVDAKMWELDLNQAQAEEVEEEL</sequence>